<name>A0A1D7VW52_9ACTN</name>
<evidence type="ECO:0000313" key="4">
    <source>
        <dbReference type="Proteomes" id="UP000094094"/>
    </source>
</evidence>
<keyword evidence="3" id="KW-0645">Protease</keyword>
<reference evidence="3 4" key="1">
    <citation type="submission" date="2016-09" db="EMBL/GenBank/DDBJ databases">
        <title>Complete genome sequencing of Streptomyces lydicus 103 and metabolic pathways analysis of antibiotic biosynthesis.</title>
        <authorList>
            <person name="Jia N."/>
            <person name="Ding M.-Z."/>
            <person name="Gao F."/>
            <person name="Yuan Y.-J."/>
        </authorList>
    </citation>
    <scope>NUCLEOTIDE SEQUENCE [LARGE SCALE GENOMIC DNA]</scope>
    <source>
        <strain evidence="3 4">103</strain>
    </source>
</reference>
<organism evidence="3 4">
    <name type="scientific">Streptomyces lydicus</name>
    <dbReference type="NCBI Taxonomy" id="47763"/>
    <lineage>
        <taxon>Bacteria</taxon>
        <taxon>Bacillati</taxon>
        <taxon>Actinomycetota</taxon>
        <taxon>Actinomycetes</taxon>
        <taxon>Kitasatosporales</taxon>
        <taxon>Streptomycetaceae</taxon>
        <taxon>Streptomyces</taxon>
    </lineage>
</organism>
<dbReference type="GO" id="GO:0080120">
    <property type="term" value="P:CAAX-box protein maturation"/>
    <property type="evidence" value="ECO:0007669"/>
    <property type="project" value="UniProtKB-ARBA"/>
</dbReference>
<accession>A0A1D7VW52</accession>
<feature type="transmembrane region" description="Helical" evidence="1">
    <location>
        <begin position="142"/>
        <end position="162"/>
    </location>
</feature>
<dbReference type="Proteomes" id="UP000094094">
    <property type="component" value="Chromosome"/>
</dbReference>
<gene>
    <name evidence="3" type="ORF">SL103_05680</name>
</gene>
<feature type="transmembrane region" description="Helical" evidence="1">
    <location>
        <begin position="182"/>
        <end position="202"/>
    </location>
</feature>
<dbReference type="PIRSF" id="PIRSF026622">
    <property type="entry name" value="Proteas_026622"/>
    <property type="match status" value="1"/>
</dbReference>
<dbReference type="GO" id="GO:0006508">
    <property type="term" value="P:proteolysis"/>
    <property type="evidence" value="ECO:0007669"/>
    <property type="project" value="UniProtKB-KW"/>
</dbReference>
<dbReference type="Pfam" id="PF02517">
    <property type="entry name" value="Rce1-like"/>
    <property type="match status" value="1"/>
</dbReference>
<protein>
    <submittedName>
        <fullName evidence="3">CAAX protease</fullName>
    </submittedName>
</protein>
<feature type="transmembrane region" description="Helical" evidence="1">
    <location>
        <begin position="72"/>
        <end position="91"/>
    </location>
</feature>
<evidence type="ECO:0000313" key="3">
    <source>
        <dbReference type="EMBL" id="AOP51005.1"/>
    </source>
</evidence>
<keyword evidence="1" id="KW-1133">Transmembrane helix</keyword>
<sequence>MRLRRPAVPAVALACVLAVLGLTNLAYSGYLPSLGLVNAFVAILLLSGIVWWAGGTRDDVGLGAGTLRRGAVWALALIGVVGSVYLVGALLPLTRELFSNQRTARVGGGELVLLMCVQVPLGTVLLEEYGFRGVLYGLVRRYAGTVAATAVSSLLFGLWHVLGTLHPAVRHPALTTDIAHPHAVPLVIGTLLFTTAAGVLFCELRRRSNSLLAPMGLHWATNALGYLTAFALSHAH</sequence>
<dbReference type="InterPro" id="IPR015837">
    <property type="entry name" value="UCP026622_CAAX_protease"/>
</dbReference>
<dbReference type="AlphaFoldDB" id="A0A1D7VW52"/>
<evidence type="ECO:0000259" key="2">
    <source>
        <dbReference type="Pfam" id="PF02517"/>
    </source>
</evidence>
<evidence type="ECO:0000256" key="1">
    <source>
        <dbReference type="SAM" id="Phobius"/>
    </source>
</evidence>
<keyword evidence="3" id="KW-0378">Hydrolase</keyword>
<dbReference type="GO" id="GO:0004175">
    <property type="term" value="F:endopeptidase activity"/>
    <property type="evidence" value="ECO:0007669"/>
    <property type="project" value="UniProtKB-ARBA"/>
</dbReference>
<keyword evidence="1" id="KW-0472">Membrane</keyword>
<dbReference type="EMBL" id="CP017157">
    <property type="protein sequence ID" value="AOP51005.1"/>
    <property type="molecule type" value="Genomic_DNA"/>
</dbReference>
<proteinExistence type="predicted"/>
<feature type="domain" description="CAAX prenyl protease 2/Lysostaphin resistance protein A-like" evidence="2">
    <location>
        <begin position="112"/>
        <end position="224"/>
    </location>
</feature>
<dbReference type="InterPro" id="IPR003675">
    <property type="entry name" value="Rce1/LyrA-like_dom"/>
</dbReference>
<dbReference type="KEGG" id="slc:SL103_05680"/>
<keyword evidence="4" id="KW-1185">Reference proteome</keyword>
<keyword evidence="1" id="KW-0812">Transmembrane</keyword>
<feature type="transmembrane region" description="Helical" evidence="1">
    <location>
        <begin position="31"/>
        <end position="52"/>
    </location>
</feature>